<accession>A0A7Y8DPG6</accession>
<evidence type="ECO:0000256" key="2">
    <source>
        <dbReference type="ARBA" id="ARBA00022722"/>
    </source>
</evidence>
<protein>
    <submittedName>
        <fullName evidence="5">VRR-NUC domain-containing protein</fullName>
    </submittedName>
</protein>
<dbReference type="AlphaFoldDB" id="A0A7Y8DPG6"/>
<dbReference type="Gene3D" id="3.40.1350.10">
    <property type="match status" value="1"/>
</dbReference>
<dbReference type="InterPro" id="IPR014883">
    <property type="entry name" value="VRR_NUC"/>
</dbReference>
<dbReference type="EMBL" id="JACAQK010000007">
    <property type="protein sequence ID" value="NWD36351.1"/>
    <property type="molecule type" value="Genomic_DNA"/>
</dbReference>
<gene>
    <name evidence="5" type="ORF">HX787_10870</name>
</gene>
<evidence type="ECO:0000256" key="1">
    <source>
        <dbReference type="ARBA" id="ARBA00001946"/>
    </source>
</evidence>
<sequence length="143" mass="15578">MKPFAVQPFNPAPKRAKAVDREGLEQAALMKEIGLRYPAAAKLIYHVPNGGHRHKLVAIKLKEQGVKAGVPDLVLPMARGGYFGLYIEFKARAPYDAAVSPAQDAYLQALTEQGYLAIVCRGHVDAIEAIRAYLLQPQTRAAA</sequence>
<dbReference type="RefSeq" id="WP_080519852.1">
    <property type="nucleotide sequence ID" value="NZ_CP020369.1"/>
</dbReference>
<keyword evidence="3" id="KW-0378">Hydrolase</keyword>
<reference evidence="5 6" key="1">
    <citation type="submission" date="2020-04" db="EMBL/GenBank/DDBJ databases">
        <title>Molecular characterization of pseudomonads from Agaricus bisporus reveal novel blotch 2 pathogens in Western Europe.</title>
        <authorList>
            <person name="Taparia T."/>
            <person name="Krijger M."/>
            <person name="Haynes E."/>
            <person name="Elpinstone J.G."/>
            <person name="Noble R."/>
            <person name="Van Der Wolf J."/>
        </authorList>
    </citation>
    <scope>NUCLEOTIDE SEQUENCE [LARGE SCALE GENOMIC DNA]</scope>
    <source>
        <strain evidence="5 6">IPO3746</strain>
    </source>
</reference>
<evidence type="ECO:0000259" key="4">
    <source>
        <dbReference type="SMART" id="SM00990"/>
    </source>
</evidence>
<comment type="caution">
    <text evidence="5">The sequence shown here is derived from an EMBL/GenBank/DDBJ whole genome shotgun (WGS) entry which is preliminary data.</text>
</comment>
<dbReference type="Pfam" id="PF08774">
    <property type="entry name" value="VRR_NUC"/>
    <property type="match status" value="1"/>
</dbReference>
<evidence type="ECO:0000313" key="5">
    <source>
        <dbReference type="EMBL" id="NWD36351.1"/>
    </source>
</evidence>
<dbReference type="SMART" id="SM00990">
    <property type="entry name" value="VRR_NUC"/>
    <property type="match status" value="1"/>
</dbReference>
<comment type="cofactor">
    <cofactor evidence="1">
        <name>Mg(2+)</name>
        <dbReference type="ChEBI" id="CHEBI:18420"/>
    </cofactor>
</comment>
<proteinExistence type="predicted"/>
<dbReference type="GO" id="GO:0016788">
    <property type="term" value="F:hydrolase activity, acting on ester bonds"/>
    <property type="evidence" value="ECO:0007669"/>
    <property type="project" value="InterPro"/>
</dbReference>
<feature type="domain" description="VRR-NUC" evidence="4">
    <location>
        <begin position="20"/>
        <end position="124"/>
    </location>
</feature>
<dbReference type="Proteomes" id="UP000549134">
    <property type="component" value="Unassembled WGS sequence"/>
</dbReference>
<keyword evidence="2" id="KW-0540">Nuclease</keyword>
<dbReference type="InterPro" id="IPR011856">
    <property type="entry name" value="tRNA_endonuc-like_dom_sf"/>
</dbReference>
<evidence type="ECO:0000313" key="6">
    <source>
        <dbReference type="Proteomes" id="UP000549134"/>
    </source>
</evidence>
<organism evidence="5 6">
    <name type="scientific">Pseudomonas tolaasii</name>
    <dbReference type="NCBI Taxonomy" id="29442"/>
    <lineage>
        <taxon>Bacteria</taxon>
        <taxon>Pseudomonadati</taxon>
        <taxon>Pseudomonadota</taxon>
        <taxon>Gammaproteobacteria</taxon>
        <taxon>Pseudomonadales</taxon>
        <taxon>Pseudomonadaceae</taxon>
        <taxon>Pseudomonas</taxon>
    </lineage>
</organism>
<dbReference type="GO" id="GO:0003676">
    <property type="term" value="F:nucleic acid binding"/>
    <property type="evidence" value="ECO:0007669"/>
    <property type="project" value="InterPro"/>
</dbReference>
<name>A0A7Y8DPG6_PSETO</name>
<dbReference type="GO" id="GO:0004518">
    <property type="term" value="F:nuclease activity"/>
    <property type="evidence" value="ECO:0007669"/>
    <property type="project" value="UniProtKB-KW"/>
</dbReference>
<evidence type="ECO:0000256" key="3">
    <source>
        <dbReference type="ARBA" id="ARBA00022801"/>
    </source>
</evidence>
<dbReference type="GeneID" id="55847238"/>